<dbReference type="AlphaFoldDB" id="F0W0R7"/>
<proteinExistence type="predicted"/>
<dbReference type="EMBL" id="FR824050">
    <property type="protein sequence ID" value="CCA14641.1"/>
    <property type="molecule type" value="Genomic_DNA"/>
</dbReference>
<sequence>MSWSFSDQPFCSTVMGMSFALAGYHRHTHCHPMFSKTGDPSVTYFFELSAFLANSTPISFKDDYSFDLENSSFGAIVVAACIMLHWGVLSSVVSAEFPDCTSP</sequence>
<dbReference type="HOGENOM" id="CLU_2268835_0_0_1"/>
<evidence type="ECO:0000313" key="2">
    <source>
        <dbReference type="EMBL" id="CCA14641.1"/>
    </source>
</evidence>
<feature type="transmembrane region" description="Helical" evidence="1">
    <location>
        <begin position="72"/>
        <end position="93"/>
    </location>
</feature>
<name>F0W0R7_9STRA</name>
<organism evidence="2">
    <name type="scientific">Albugo laibachii Nc14</name>
    <dbReference type="NCBI Taxonomy" id="890382"/>
    <lineage>
        <taxon>Eukaryota</taxon>
        <taxon>Sar</taxon>
        <taxon>Stramenopiles</taxon>
        <taxon>Oomycota</taxon>
        <taxon>Peronosporomycetes</taxon>
        <taxon>Albuginales</taxon>
        <taxon>Albuginaceae</taxon>
        <taxon>Albugo</taxon>
    </lineage>
</organism>
<protein>
    <submittedName>
        <fullName evidence="2">AlNc14C5G702 protein</fullName>
    </submittedName>
</protein>
<accession>F0W0R7</accession>
<reference evidence="2" key="2">
    <citation type="submission" date="2011-02" db="EMBL/GenBank/DDBJ databases">
        <authorList>
            <person name="MacLean D."/>
        </authorList>
    </citation>
    <scope>NUCLEOTIDE SEQUENCE</scope>
</reference>
<keyword evidence="1" id="KW-0812">Transmembrane</keyword>
<reference evidence="2" key="1">
    <citation type="journal article" date="2011" name="PLoS Biol.">
        <title>Gene gain and loss during evolution of obligate parasitism in the white rust pathogen of Arabidopsis thaliana.</title>
        <authorList>
            <person name="Kemen E."/>
            <person name="Gardiner A."/>
            <person name="Schultz-Larsen T."/>
            <person name="Kemen A.C."/>
            <person name="Balmuth A.L."/>
            <person name="Robert-Seilaniantz A."/>
            <person name="Bailey K."/>
            <person name="Holub E."/>
            <person name="Studholme D.J."/>
            <person name="Maclean D."/>
            <person name="Jones J.D."/>
        </authorList>
    </citation>
    <scope>NUCLEOTIDE SEQUENCE</scope>
</reference>
<keyword evidence="1" id="KW-0472">Membrane</keyword>
<gene>
    <name evidence="2" type="primary">AlNc14C5G702</name>
    <name evidence="2" type="ORF">ALNC14_007840</name>
</gene>
<evidence type="ECO:0000256" key="1">
    <source>
        <dbReference type="SAM" id="Phobius"/>
    </source>
</evidence>
<keyword evidence="1" id="KW-1133">Transmembrane helix</keyword>